<dbReference type="GO" id="GO:0005886">
    <property type="term" value="C:plasma membrane"/>
    <property type="evidence" value="ECO:0007669"/>
    <property type="project" value="UniProtKB-SubCell"/>
</dbReference>
<evidence type="ECO:0000256" key="3">
    <source>
        <dbReference type="ARBA" id="ARBA00022692"/>
    </source>
</evidence>
<feature type="transmembrane region" description="Helical" evidence="11">
    <location>
        <begin position="513"/>
        <end position="533"/>
    </location>
</feature>
<dbReference type="Proteomes" id="UP000641853">
    <property type="component" value="Unassembled WGS sequence"/>
</dbReference>
<comment type="subcellular location">
    <subcellularLocation>
        <location evidence="1">Cell membrane</location>
        <topology evidence="1">Multi-pass membrane protein</topology>
    </subcellularLocation>
</comment>
<dbReference type="InterPro" id="IPR001138">
    <property type="entry name" value="Zn2Cys6_DnaBD"/>
</dbReference>
<evidence type="ECO:0000256" key="1">
    <source>
        <dbReference type="ARBA" id="ARBA00004651"/>
    </source>
</evidence>
<sequence>MSLIRSTCDRCYAAKTRCTKDASSNQCHKCLRSGAVCNYSPRGHAGRPLGRGTGQSSSSSQRPTPAMNIDEPFITLPPSADCSSLDLFSNLHSDENTAAYLWDHHPLLDDYGQPHLPIDEAIHSGTLTASTASSNAAADLFSPLGGGSAHRSSSGTHHDARSSSEAPAAAASLKNESLHSRLVVTHAELIAFSESLAVSFSMTDDMEVIYRLSAEMTEILQRLKENGLCYPPMPIAKCHGMTSLLILGCYSYLLEAYEFAMEKLRHELQDTGSPTAMLQQRQQRAASPEEAPQINIGGIRLQVSRKSAAEIHLQLVSQTAQNLRESLRQFVKHTATRHCSMDLDTVDESPASNRTGSRAGETGRGDTIEVLTKMAQRELRRREDGIFQYINESAAKKTRRAKIDRANWSREIMEEQSKDSEMQFLDDNSKTATPVIAPADQKAQSPPSTEKDSYEVGWEGGDADPLCPRSYSTLKKWRIVLVICFVSLCMTCASSIYTATYQQMEAELGNSRIVSILGLSLFVLGISFGPMALGPLSEFYGRRPIYVISWTIYVIFIIPQAVAKNIGVILVFRFLDGFAGSAFLAVAGGTIHDLFDRAQLQHPISVFSVSPFIGPSLGPLIGGLICSYLDWRWTYYVLIIWSFVLWLAIIFLVPETFHPILLRNKARKLRKETNNEWFAPMERAHQSVAHSIGNSLLRPFQLLILEPVCFCLCIFAALLHGIIYLFFDAFPLVFVNNHGFNLWQVGLSFLGIGLGMILAVFMNPAWNNARNRLVHKKERETGIQGASEPEFRLPAAMVGSLIVPVGMFMFGWTTFPWVHWIAPIIGSTIFGFGALLLFTSIFGFLVDAYPTYAASAMAANGFIRCIFAAVFPLFGEHMFEGLGYQWASSLLAFLTVAMIPFPFLFFRYGKILRGKSRFAKK</sequence>
<gene>
    <name evidence="13" type="ORF">CNMCM7691_005777</name>
</gene>
<dbReference type="AlphaFoldDB" id="A0A8H6R4X9"/>
<dbReference type="SUPFAM" id="SSF57701">
    <property type="entry name" value="Zn2/Cys6 DNA-binding domain"/>
    <property type="match status" value="1"/>
</dbReference>
<keyword evidence="4 11" id="KW-1133">Transmembrane helix</keyword>
<feature type="compositionally biased region" description="Low complexity" evidence="10">
    <location>
        <begin position="54"/>
        <end position="65"/>
    </location>
</feature>
<evidence type="ECO:0000256" key="4">
    <source>
        <dbReference type="ARBA" id="ARBA00022989"/>
    </source>
</evidence>
<evidence type="ECO:0000313" key="14">
    <source>
        <dbReference type="Proteomes" id="UP000641853"/>
    </source>
</evidence>
<evidence type="ECO:0000256" key="7">
    <source>
        <dbReference type="ARBA" id="ARBA00023136"/>
    </source>
</evidence>
<evidence type="ECO:0000256" key="2">
    <source>
        <dbReference type="ARBA" id="ARBA00008335"/>
    </source>
</evidence>
<feature type="transmembrane region" description="Helical" evidence="11">
    <location>
        <begin position="702"/>
        <end position="727"/>
    </location>
</feature>
<dbReference type="GO" id="GO:0003677">
    <property type="term" value="F:DNA binding"/>
    <property type="evidence" value="ECO:0007669"/>
    <property type="project" value="UniProtKB-KW"/>
</dbReference>
<feature type="transmembrane region" description="Helical" evidence="11">
    <location>
        <begin position="852"/>
        <end position="874"/>
    </location>
</feature>
<feature type="region of interest" description="Disordered" evidence="10">
    <location>
        <begin position="344"/>
        <end position="363"/>
    </location>
</feature>
<feature type="transmembrane region" description="Helical" evidence="11">
    <location>
        <begin position="479"/>
        <end position="501"/>
    </location>
</feature>
<feature type="transmembrane region" description="Helical" evidence="11">
    <location>
        <begin position="747"/>
        <end position="766"/>
    </location>
</feature>
<dbReference type="EMBL" id="JACBAG010001602">
    <property type="protein sequence ID" value="KAF7184593.1"/>
    <property type="molecule type" value="Genomic_DNA"/>
</dbReference>
<feature type="transmembrane region" description="Helical" evidence="11">
    <location>
        <begin position="545"/>
        <end position="562"/>
    </location>
</feature>
<dbReference type="Gene3D" id="1.20.1250.20">
    <property type="entry name" value="MFS general substrate transporter like domains"/>
    <property type="match status" value="1"/>
</dbReference>
<dbReference type="InterPro" id="IPR011701">
    <property type="entry name" value="MFS"/>
</dbReference>
<feature type="region of interest" description="Disordered" evidence="10">
    <location>
        <begin position="143"/>
        <end position="170"/>
    </location>
</feature>
<dbReference type="GO" id="GO:0022857">
    <property type="term" value="F:transmembrane transporter activity"/>
    <property type="evidence" value="ECO:0007669"/>
    <property type="project" value="InterPro"/>
</dbReference>
<feature type="transmembrane region" description="Helical" evidence="11">
    <location>
        <begin position="568"/>
        <end position="591"/>
    </location>
</feature>
<evidence type="ECO:0000256" key="11">
    <source>
        <dbReference type="SAM" id="Phobius"/>
    </source>
</evidence>
<keyword evidence="5" id="KW-0805">Transcription regulation</keyword>
<dbReference type="InterPro" id="IPR036259">
    <property type="entry name" value="MFS_trans_sf"/>
</dbReference>
<dbReference type="PANTHER" id="PTHR23502">
    <property type="entry name" value="MAJOR FACILITATOR SUPERFAMILY"/>
    <property type="match status" value="1"/>
</dbReference>
<dbReference type="GO" id="GO:0042908">
    <property type="term" value="P:xenobiotic transport"/>
    <property type="evidence" value="ECO:0007669"/>
    <property type="project" value="UniProtKB-ARBA"/>
</dbReference>
<feature type="transmembrane region" description="Helical" evidence="11">
    <location>
        <begin position="633"/>
        <end position="653"/>
    </location>
</feature>
<accession>A0A8H6R4X9</accession>
<protein>
    <recommendedName>
        <fullName evidence="12">Major facilitator superfamily (MFS) profile domain-containing protein</fullName>
    </recommendedName>
</protein>
<feature type="domain" description="Major facilitator superfamily (MFS) profile" evidence="12">
    <location>
        <begin position="479"/>
        <end position="912"/>
    </location>
</feature>
<feature type="region of interest" description="Disordered" evidence="10">
    <location>
        <begin position="437"/>
        <end position="456"/>
    </location>
</feature>
<dbReference type="Gene3D" id="4.10.240.10">
    <property type="entry name" value="Zn(2)-C6 fungal-type DNA-binding domain"/>
    <property type="match status" value="1"/>
</dbReference>
<dbReference type="PROSITE" id="PS50850">
    <property type="entry name" value="MFS"/>
    <property type="match status" value="1"/>
</dbReference>
<feature type="region of interest" description="Disordered" evidence="10">
    <location>
        <begin position="45"/>
        <end position="67"/>
    </location>
</feature>
<feature type="transmembrane region" description="Helical" evidence="11">
    <location>
        <begin position="820"/>
        <end position="845"/>
    </location>
</feature>
<dbReference type="InterPro" id="IPR036864">
    <property type="entry name" value="Zn2-C6_fun-type_DNA-bd_sf"/>
</dbReference>
<keyword evidence="6" id="KW-0238">DNA-binding</keyword>
<proteinExistence type="inferred from homology"/>
<evidence type="ECO:0000259" key="12">
    <source>
        <dbReference type="PROSITE" id="PS50850"/>
    </source>
</evidence>
<evidence type="ECO:0000256" key="5">
    <source>
        <dbReference type="ARBA" id="ARBA00023015"/>
    </source>
</evidence>
<feature type="transmembrane region" description="Helical" evidence="11">
    <location>
        <begin position="886"/>
        <end position="906"/>
    </location>
</feature>
<dbReference type="CDD" id="cd00067">
    <property type="entry name" value="GAL4"/>
    <property type="match status" value="1"/>
</dbReference>
<evidence type="ECO:0000313" key="13">
    <source>
        <dbReference type="EMBL" id="KAF7184593.1"/>
    </source>
</evidence>
<dbReference type="InterPro" id="IPR020846">
    <property type="entry name" value="MFS_dom"/>
</dbReference>
<reference evidence="13" key="1">
    <citation type="submission" date="2020-06" db="EMBL/GenBank/DDBJ databases">
        <title>Draft genome sequences of strains closely related to Aspergillus parafelis and Aspergillus hiratsukae.</title>
        <authorList>
            <person name="Dos Santos R.A.C."/>
            <person name="Rivero-Menendez O."/>
            <person name="Steenwyk J.L."/>
            <person name="Mead M.E."/>
            <person name="Goldman G.H."/>
            <person name="Alastruey-Izquierdo A."/>
            <person name="Rokas A."/>
        </authorList>
    </citation>
    <scope>NUCLEOTIDE SEQUENCE</scope>
    <source>
        <strain evidence="13">CNM-CM7691</strain>
    </source>
</reference>
<organism evidence="13 14">
    <name type="scientific">Aspergillus felis</name>
    <dbReference type="NCBI Taxonomy" id="1287682"/>
    <lineage>
        <taxon>Eukaryota</taxon>
        <taxon>Fungi</taxon>
        <taxon>Dikarya</taxon>
        <taxon>Ascomycota</taxon>
        <taxon>Pezizomycotina</taxon>
        <taxon>Eurotiomycetes</taxon>
        <taxon>Eurotiomycetidae</taxon>
        <taxon>Eurotiales</taxon>
        <taxon>Aspergillaceae</taxon>
        <taxon>Aspergillus</taxon>
        <taxon>Aspergillus subgen. Fumigati</taxon>
    </lineage>
</organism>
<dbReference type="Pfam" id="PF07690">
    <property type="entry name" value="MFS_1"/>
    <property type="match status" value="1"/>
</dbReference>
<keyword evidence="3 11" id="KW-0812">Transmembrane</keyword>
<evidence type="ECO:0000256" key="8">
    <source>
        <dbReference type="ARBA" id="ARBA00023163"/>
    </source>
</evidence>
<dbReference type="GO" id="GO:0008270">
    <property type="term" value="F:zinc ion binding"/>
    <property type="evidence" value="ECO:0007669"/>
    <property type="project" value="InterPro"/>
</dbReference>
<keyword evidence="14" id="KW-1185">Reference proteome</keyword>
<name>A0A8H6R4X9_9EURO</name>
<evidence type="ECO:0000256" key="9">
    <source>
        <dbReference type="ARBA" id="ARBA00023242"/>
    </source>
</evidence>
<comment type="caution">
    <text evidence="13">The sequence shown here is derived from an EMBL/GenBank/DDBJ whole genome shotgun (WGS) entry which is preliminary data.</text>
</comment>
<comment type="similarity">
    <text evidence="2">Belongs to the major facilitator superfamily.</text>
</comment>
<keyword evidence="8" id="KW-0804">Transcription</keyword>
<dbReference type="PROSITE" id="PS00216">
    <property type="entry name" value="SUGAR_TRANSPORT_1"/>
    <property type="match status" value="1"/>
</dbReference>
<dbReference type="GO" id="GO:0000981">
    <property type="term" value="F:DNA-binding transcription factor activity, RNA polymerase II-specific"/>
    <property type="evidence" value="ECO:0007669"/>
    <property type="project" value="InterPro"/>
</dbReference>
<dbReference type="SUPFAM" id="SSF103473">
    <property type="entry name" value="MFS general substrate transporter"/>
    <property type="match status" value="1"/>
</dbReference>
<evidence type="ECO:0000256" key="10">
    <source>
        <dbReference type="SAM" id="MobiDB-lite"/>
    </source>
</evidence>
<dbReference type="FunFam" id="1.20.1250.20:FF:000082">
    <property type="entry name" value="MFS multidrug transporter, putative"/>
    <property type="match status" value="1"/>
</dbReference>
<keyword evidence="9" id="KW-0539">Nucleus</keyword>
<evidence type="ECO:0000256" key="6">
    <source>
        <dbReference type="ARBA" id="ARBA00023125"/>
    </source>
</evidence>
<keyword evidence="7 11" id="KW-0472">Membrane</keyword>
<feature type="transmembrane region" description="Helical" evidence="11">
    <location>
        <begin position="793"/>
        <end position="814"/>
    </location>
</feature>
<dbReference type="PANTHER" id="PTHR23502:SF7">
    <property type="entry name" value="DRUG_PROTON ANTIPORTER YHK8-RELATED"/>
    <property type="match status" value="1"/>
</dbReference>
<dbReference type="InterPro" id="IPR005829">
    <property type="entry name" value="Sugar_transporter_CS"/>
</dbReference>
<dbReference type="CDD" id="cd17323">
    <property type="entry name" value="MFS_Tpo1_MDR_like"/>
    <property type="match status" value="1"/>
</dbReference>
<dbReference type="GO" id="GO:0140115">
    <property type="term" value="P:export across plasma membrane"/>
    <property type="evidence" value="ECO:0007669"/>
    <property type="project" value="UniProtKB-ARBA"/>
</dbReference>